<dbReference type="Proteomes" id="UP000092659">
    <property type="component" value="Chromosome"/>
</dbReference>
<dbReference type="GO" id="GO:0003677">
    <property type="term" value="F:DNA binding"/>
    <property type="evidence" value="ECO:0007669"/>
    <property type="project" value="InterPro"/>
</dbReference>
<dbReference type="PROSITE" id="PS51898">
    <property type="entry name" value="TYR_RECOMBINASE"/>
    <property type="match status" value="1"/>
</dbReference>
<dbReference type="EMBL" id="CP016279">
    <property type="protein sequence ID" value="ANP52192.1"/>
    <property type="molecule type" value="Genomic_DNA"/>
</dbReference>
<dbReference type="InterPro" id="IPR011010">
    <property type="entry name" value="DNA_brk_join_enz"/>
</dbReference>
<dbReference type="PANTHER" id="PTHR30349:SF64">
    <property type="entry name" value="PROPHAGE INTEGRASE INTD-RELATED"/>
    <property type="match status" value="1"/>
</dbReference>
<reference evidence="4 5" key="1">
    <citation type="submission" date="2016-06" db="EMBL/GenBank/DDBJ databases">
        <title>Complete genome sequence of Streptomyces griseochromogenes ATCC 14511, the Blasticidin S producer.</title>
        <authorList>
            <person name="Wu L."/>
        </authorList>
    </citation>
    <scope>NUCLEOTIDE SEQUENCE [LARGE SCALE GENOMIC DNA]</scope>
    <source>
        <strain evidence="4 5">ATCC 14511</strain>
    </source>
</reference>
<feature type="region of interest" description="Disordered" evidence="2">
    <location>
        <begin position="204"/>
        <end position="232"/>
    </location>
</feature>
<accession>A0A1B1B098</accession>
<dbReference type="STRING" id="68214.AVL59_23895"/>
<evidence type="ECO:0000313" key="4">
    <source>
        <dbReference type="EMBL" id="ANP52192.1"/>
    </source>
</evidence>
<dbReference type="InterPro" id="IPR013762">
    <property type="entry name" value="Integrase-like_cat_sf"/>
</dbReference>
<protein>
    <recommendedName>
        <fullName evidence="3">Tyr recombinase domain-containing protein</fullName>
    </recommendedName>
</protein>
<gene>
    <name evidence="4" type="ORF">AVL59_23895</name>
</gene>
<evidence type="ECO:0000313" key="5">
    <source>
        <dbReference type="Proteomes" id="UP000092659"/>
    </source>
</evidence>
<dbReference type="PANTHER" id="PTHR30349">
    <property type="entry name" value="PHAGE INTEGRASE-RELATED"/>
    <property type="match status" value="1"/>
</dbReference>
<dbReference type="GO" id="GO:0006310">
    <property type="term" value="P:DNA recombination"/>
    <property type="evidence" value="ECO:0007669"/>
    <property type="project" value="UniProtKB-KW"/>
</dbReference>
<dbReference type="InterPro" id="IPR050090">
    <property type="entry name" value="Tyrosine_recombinase_XerCD"/>
</dbReference>
<dbReference type="GO" id="GO:0015074">
    <property type="term" value="P:DNA integration"/>
    <property type="evidence" value="ECO:0007669"/>
    <property type="project" value="InterPro"/>
</dbReference>
<proteinExistence type="predicted"/>
<dbReference type="SUPFAM" id="SSF56349">
    <property type="entry name" value="DNA breaking-rejoining enzymes"/>
    <property type="match status" value="1"/>
</dbReference>
<dbReference type="InterPro" id="IPR002104">
    <property type="entry name" value="Integrase_catalytic"/>
</dbReference>
<evidence type="ECO:0000256" key="1">
    <source>
        <dbReference type="ARBA" id="ARBA00023172"/>
    </source>
</evidence>
<evidence type="ECO:0000256" key="2">
    <source>
        <dbReference type="SAM" id="MobiDB-lite"/>
    </source>
</evidence>
<evidence type="ECO:0000259" key="3">
    <source>
        <dbReference type="PROSITE" id="PS51898"/>
    </source>
</evidence>
<dbReference type="KEGG" id="sgs:AVL59_23895"/>
<sequence length="259" mass="28770">MSLSSSATCWLSAITERTLKFATTAPGIEYFTREQVELMIRMARNARDRFLIVLMRATGMRIGETLGMRRADAHFLADSHQLGCHAGGPHVHVHRRRDNANSALAKSRKSRTIPVTTDVAGYYRDYEWEREAVQEAADSDMVFVNLFRAPLGRAMSYPNAKQLFDRLAKWAQIVARPHMLRHTAANEWIRAGVPRDVVQKLLGTSGPGRSSPTCAPLTASGAKPSNVIRQVPDDGGWRPCSRGCCAVRRRLGGLAEVAW</sequence>
<name>A0A1B1B098_9ACTN</name>
<dbReference type="Pfam" id="PF00589">
    <property type="entry name" value="Phage_integrase"/>
    <property type="match status" value="1"/>
</dbReference>
<dbReference type="AlphaFoldDB" id="A0A1B1B098"/>
<organism evidence="4 5">
    <name type="scientific">Streptomyces griseochromogenes</name>
    <dbReference type="NCBI Taxonomy" id="68214"/>
    <lineage>
        <taxon>Bacteria</taxon>
        <taxon>Bacillati</taxon>
        <taxon>Actinomycetota</taxon>
        <taxon>Actinomycetes</taxon>
        <taxon>Kitasatosporales</taxon>
        <taxon>Streptomycetaceae</taxon>
        <taxon>Streptomyces</taxon>
    </lineage>
</organism>
<feature type="domain" description="Tyr recombinase" evidence="3">
    <location>
        <begin position="26"/>
        <end position="229"/>
    </location>
</feature>
<keyword evidence="1" id="KW-0233">DNA recombination</keyword>
<dbReference type="Gene3D" id="1.10.443.10">
    <property type="entry name" value="Intergrase catalytic core"/>
    <property type="match status" value="1"/>
</dbReference>